<dbReference type="GO" id="GO:0003697">
    <property type="term" value="F:single-stranded DNA binding"/>
    <property type="evidence" value="ECO:0007669"/>
    <property type="project" value="TreeGrafter"/>
</dbReference>
<dbReference type="Gene3D" id="1.10.10.10">
    <property type="entry name" value="Winged helix-like DNA-binding domain superfamily/Winged helix DNA-binding domain"/>
    <property type="match status" value="1"/>
</dbReference>
<dbReference type="GO" id="GO:0006303">
    <property type="term" value="P:double-strand break repair via nonhomologous end joining"/>
    <property type="evidence" value="ECO:0007669"/>
    <property type="project" value="TreeGrafter"/>
</dbReference>
<evidence type="ECO:0000313" key="1">
    <source>
        <dbReference type="EMBL" id="GBP19498.1"/>
    </source>
</evidence>
<dbReference type="GO" id="GO:0000014">
    <property type="term" value="F:single-stranded DNA endodeoxyribonuclease activity"/>
    <property type="evidence" value="ECO:0007669"/>
    <property type="project" value="TreeGrafter"/>
</dbReference>
<sequence>MLCRIRHAETGFDASKNNDFELEDKEHSGALKKFEDEKLEELLNQNRSQTLTELGKMLGEDESTVSKCVKVLEIIQKQGNWVLYELKPRDVERRFLTCELLLQRQKRQGLLHRIVTGDEK</sequence>
<dbReference type="GO" id="GO:0000793">
    <property type="term" value="C:condensed chromosome"/>
    <property type="evidence" value="ECO:0007669"/>
    <property type="project" value="TreeGrafter"/>
</dbReference>
<dbReference type="GO" id="GO:0005634">
    <property type="term" value="C:nucleus"/>
    <property type="evidence" value="ECO:0007669"/>
    <property type="project" value="TreeGrafter"/>
</dbReference>
<dbReference type="InterPro" id="IPR036388">
    <property type="entry name" value="WH-like_DNA-bd_sf"/>
</dbReference>
<dbReference type="SUPFAM" id="SSF46785">
    <property type="entry name" value="Winged helix' DNA-binding domain"/>
    <property type="match status" value="1"/>
</dbReference>
<dbReference type="GO" id="GO:0044774">
    <property type="term" value="P:mitotic DNA integrity checkpoint signaling"/>
    <property type="evidence" value="ECO:0007669"/>
    <property type="project" value="TreeGrafter"/>
</dbReference>
<comment type="caution">
    <text evidence="1">The sequence shown here is derived from an EMBL/GenBank/DDBJ whole genome shotgun (WGS) entry which is preliminary data.</text>
</comment>
<proteinExistence type="predicted"/>
<dbReference type="InterPro" id="IPR036390">
    <property type="entry name" value="WH_DNA-bd_sf"/>
</dbReference>
<dbReference type="OrthoDB" id="616263at2759"/>
<protein>
    <submittedName>
        <fullName evidence="1">Mariner Mos1 transposase</fullName>
    </submittedName>
</protein>
<keyword evidence="2" id="KW-1185">Reference proteome</keyword>
<dbReference type="InterPro" id="IPR052709">
    <property type="entry name" value="Transposase-MT_Hybrid"/>
</dbReference>
<reference evidence="1 2" key="1">
    <citation type="journal article" date="2019" name="Commun. Biol.">
        <title>The bagworm genome reveals a unique fibroin gene that provides high tensile strength.</title>
        <authorList>
            <person name="Kono N."/>
            <person name="Nakamura H."/>
            <person name="Ohtoshi R."/>
            <person name="Tomita M."/>
            <person name="Numata K."/>
            <person name="Arakawa K."/>
        </authorList>
    </citation>
    <scope>NUCLEOTIDE SEQUENCE [LARGE SCALE GENOMIC DNA]</scope>
</reference>
<dbReference type="GO" id="GO:0003690">
    <property type="term" value="F:double-stranded DNA binding"/>
    <property type="evidence" value="ECO:0007669"/>
    <property type="project" value="TreeGrafter"/>
</dbReference>
<dbReference type="GO" id="GO:0031297">
    <property type="term" value="P:replication fork processing"/>
    <property type="evidence" value="ECO:0007669"/>
    <property type="project" value="TreeGrafter"/>
</dbReference>
<dbReference type="GO" id="GO:0046975">
    <property type="term" value="F:histone H3K36 methyltransferase activity"/>
    <property type="evidence" value="ECO:0007669"/>
    <property type="project" value="TreeGrafter"/>
</dbReference>
<dbReference type="GO" id="GO:0042800">
    <property type="term" value="F:histone H3K4 methyltransferase activity"/>
    <property type="evidence" value="ECO:0007669"/>
    <property type="project" value="TreeGrafter"/>
</dbReference>
<dbReference type="GO" id="GO:0015074">
    <property type="term" value="P:DNA integration"/>
    <property type="evidence" value="ECO:0007669"/>
    <property type="project" value="TreeGrafter"/>
</dbReference>
<name>A0A4C1TZY2_EUMVA</name>
<dbReference type="Proteomes" id="UP000299102">
    <property type="component" value="Unassembled WGS sequence"/>
</dbReference>
<dbReference type="GO" id="GO:0035861">
    <property type="term" value="C:site of double-strand break"/>
    <property type="evidence" value="ECO:0007669"/>
    <property type="project" value="TreeGrafter"/>
</dbReference>
<accession>A0A4C1TZY2</accession>
<dbReference type="AlphaFoldDB" id="A0A4C1TZY2"/>
<dbReference type="GO" id="GO:0044547">
    <property type="term" value="F:DNA topoisomerase binding"/>
    <property type="evidence" value="ECO:0007669"/>
    <property type="project" value="TreeGrafter"/>
</dbReference>
<dbReference type="PANTHER" id="PTHR46060">
    <property type="entry name" value="MARINER MOS1 TRANSPOSASE-LIKE PROTEIN"/>
    <property type="match status" value="1"/>
</dbReference>
<dbReference type="PANTHER" id="PTHR46060:SF2">
    <property type="entry name" value="HISTONE-LYSINE N-METHYLTRANSFERASE SETMAR"/>
    <property type="match status" value="1"/>
</dbReference>
<dbReference type="EMBL" id="BGZK01000109">
    <property type="protein sequence ID" value="GBP19498.1"/>
    <property type="molecule type" value="Genomic_DNA"/>
</dbReference>
<gene>
    <name evidence="1" type="ORF">EVAR_102045_1</name>
</gene>
<evidence type="ECO:0000313" key="2">
    <source>
        <dbReference type="Proteomes" id="UP000299102"/>
    </source>
</evidence>
<organism evidence="1 2">
    <name type="scientific">Eumeta variegata</name>
    <name type="common">Bagworm moth</name>
    <name type="synonym">Eumeta japonica</name>
    <dbReference type="NCBI Taxonomy" id="151549"/>
    <lineage>
        <taxon>Eukaryota</taxon>
        <taxon>Metazoa</taxon>
        <taxon>Ecdysozoa</taxon>
        <taxon>Arthropoda</taxon>
        <taxon>Hexapoda</taxon>
        <taxon>Insecta</taxon>
        <taxon>Pterygota</taxon>
        <taxon>Neoptera</taxon>
        <taxon>Endopterygota</taxon>
        <taxon>Lepidoptera</taxon>
        <taxon>Glossata</taxon>
        <taxon>Ditrysia</taxon>
        <taxon>Tineoidea</taxon>
        <taxon>Psychidae</taxon>
        <taxon>Oiketicinae</taxon>
        <taxon>Eumeta</taxon>
    </lineage>
</organism>
<dbReference type="GO" id="GO:0000729">
    <property type="term" value="P:DNA double-strand break processing"/>
    <property type="evidence" value="ECO:0007669"/>
    <property type="project" value="TreeGrafter"/>
</dbReference>